<keyword evidence="2" id="KW-0963">Cytoplasm</keyword>
<dbReference type="GO" id="GO:1990334">
    <property type="term" value="C:Bfa1-Bub2 complex"/>
    <property type="evidence" value="ECO:0007669"/>
    <property type="project" value="UniProtKB-ARBA"/>
</dbReference>
<sequence>MASRHTTASPRATGSNDSSSLSLPSSPAATPTSVEVAWTRFFERHKPLPAPAAQRASAPQALRRSRMRSETEYLESMRRLRRLVLSGVPSDEFVTPYGPTRPLLWKLLLRVSCPAGPYLTLVAKGPSTAHAKIRNDTFRTLATDQGFKRRVDEGMLVRLLEAFVWRNDDGEDEPTDGTMSFSYVQGMNVLAAPFLYAMRSELEAFWCFTSFIEECCPLYVQPTLAGVHSGLDLLDRCLLLADAALYTHLRSKNLTAELYAFPSVLTLCACTPPLDEVLQLWDFLLAFGAHLNILCVVAQLLLMRDALMTSTSPMKLLRSFPPLQAQKIIGITVTLVRDLPDALYQELVLHTGVRV</sequence>
<name>A0A316Z8R6_9BASI</name>
<feature type="region of interest" description="Disordered" evidence="6">
    <location>
        <begin position="1"/>
        <end position="30"/>
    </location>
</feature>
<feature type="compositionally biased region" description="Polar residues" evidence="6">
    <location>
        <begin position="1"/>
        <end position="17"/>
    </location>
</feature>
<evidence type="ECO:0000256" key="1">
    <source>
        <dbReference type="ARBA" id="ARBA00004245"/>
    </source>
</evidence>
<evidence type="ECO:0000313" key="9">
    <source>
        <dbReference type="Proteomes" id="UP000245946"/>
    </source>
</evidence>
<dbReference type="OrthoDB" id="10263206at2759"/>
<evidence type="ECO:0000256" key="3">
    <source>
        <dbReference type="ARBA" id="ARBA00023212"/>
    </source>
</evidence>
<evidence type="ECO:0000256" key="4">
    <source>
        <dbReference type="ARBA" id="ARBA00023306"/>
    </source>
</evidence>
<feature type="compositionally biased region" description="Low complexity" evidence="6">
    <location>
        <begin position="18"/>
        <end position="30"/>
    </location>
</feature>
<dbReference type="RefSeq" id="XP_025597925.1">
    <property type="nucleotide sequence ID" value="XM_025745654.1"/>
</dbReference>
<dbReference type="STRING" id="58919.A0A316Z8R6"/>
<keyword evidence="3" id="KW-0206">Cytoskeleton</keyword>
<dbReference type="PANTHER" id="PTHR22957">
    <property type="entry name" value="TBC1 DOMAIN FAMILY MEMBER GTPASE-ACTIVATING PROTEIN"/>
    <property type="match status" value="1"/>
</dbReference>
<dbReference type="SUPFAM" id="SSF47923">
    <property type="entry name" value="Ypt/Rab-GAP domain of gyp1p"/>
    <property type="match status" value="2"/>
</dbReference>
<feature type="domain" description="Rab-GAP TBC" evidence="7">
    <location>
        <begin position="95"/>
        <end position="288"/>
    </location>
</feature>
<keyword evidence="9" id="KW-1185">Reference proteome</keyword>
<dbReference type="Gene3D" id="1.10.8.270">
    <property type="entry name" value="putative rabgap domain of human tbc1 domain family member 14 like domains"/>
    <property type="match status" value="1"/>
</dbReference>
<dbReference type="InterPro" id="IPR000195">
    <property type="entry name" value="Rab-GAP-TBC_dom"/>
</dbReference>
<comment type="subcellular location">
    <subcellularLocation>
        <location evidence="1">Cytoplasm</location>
        <location evidence="1">Cytoskeleton</location>
    </subcellularLocation>
</comment>
<feature type="compositionally biased region" description="Low complexity" evidence="6">
    <location>
        <begin position="51"/>
        <end position="62"/>
    </location>
</feature>
<reference evidence="8 9" key="1">
    <citation type="journal article" date="2018" name="Mol. Biol. Evol.">
        <title>Broad Genomic Sampling Reveals a Smut Pathogenic Ancestry of the Fungal Clade Ustilaginomycotina.</title>
        <authorList>
            <person name="Kijpornyongpan T."/>
            <person name="Mondo S.J."/>
            <person name="Barry K."/>
            <person name="Sandor L."/>
            <person name="Lee J."/>
            <person name="Lipzen A."/>
            <person name="Pangilinan J."/>
            <person name="LaButti K."/>
            <person name="Hainaut M."/>
            <person name="Henrissat B."/>
            <person name="Grigoriev I.V."/>
            <person name="Spatafora J.W."/>
            <person name="Aime M.C."/>
        </authorList>
    </citation>
    <scope>NUCLEOTIDE SEQUENCE [LARGE SCALE GENOMIC DNA]</scope>
    <source>
        <strain evidence="8 9">MCA 4186</strain>
    </source>
</reference>
<evidence type="ECO:0000259" key="7">
    <source>
        <dbReference type="PROSITE" id="PS50086"/>
    </source>
</evidence>
<dbReference type="EMBL" id="KZ819294">
    <property type="protein sequence ID" value="PWN97646.1"/>
    <property type="molecule type" value="Genomic_DNA"/>
</dbReference>
<dbReference type="FunFam" id="1.10.8.270:FF:000035">
    <property type="entry name" value="Cell cycle arrest protein BUB2"/>
    <property type="match status" value="1"/>
</dbReference>
<dbReference type="SMART" id="SM00164">
    <property type="entry name" value="TBC"/>
    <property type="match status" value="1"/>
</dbReference>
<dbReference type="PROSITE" id="PS50086">
    <property type="entry name" value="TBC_RABGAP"/>
    <property type="match status" value="1"/>
</dbReference>
<evidence type="ECO:0000256" key="2">
    <source>
        <dbReference type="ARBA" id="ARBA00022490"/>
    </source>
</evidence>
<dbReference type="Pfam" id="PF00566">
    <property type="entry name" value="RabGAP-TBC"/>
    <property type="match status" value="1"/>
</dbReference>
<dbReference type="GeneID" id="37273198"/>
<dbReference type="GO" id="GO:0010948">
    <property type="term" value="P:negative regulation of cell cycle process"/>
    <property type="evidence" value="ECO:0007669"/>
    <property type="project" value="UniProtKB-ARBA"/>
</dbReference>
<accession>A0A316Z8R6</accession>
<dbReference type="FunFam" id="1.10.472.80:FF:000026">
    <property type="entry name" value="Mitotic check point protein (Bub2)"/>
    <property type="match status" value="1"/>
</dbReference>
<evidence type="ECO:0000256" key="6">
    <source>
        <dbReference type="SAM" id="MobiDB-lite"/>
    </source>
</evidence>
<evidence type="ECO:0000313" key="8">
    <source>
        <dbReference type="EMBL" id="PWN97646.1"/>
    </source>
</evidence>
<keyword evidence="4" id="KW-0131">Cell cycle</keyword>
<gene>
    <name evidence="8" type="ORF">FA09DRAFT_42087</name>
</gene>
<dbReference type="InterPro" id="IPR035969">
    <property type="entry name" value="Rab-GAP_TBC_sf"/>
</dbReference>
<dbReference type="Proteomes" id="UP000245946">
    <property type="component" value="Unassembled WGS sequence"/>
</dbReference>
<evidence type="ECO:0000256" key="5">
    <source>
        <dbReference type="ARBA" id="ARBA00061049"/>
    </source>
</evidence>
<dbReference type="GO" id="GO:0005096">
    <property type="term" value="F:GTPase activator activity"/>
    <property type="evidence" value="ECO:0007669"/>
    <property type="project" value="TreeGrafter"/>
</dbReference>
<dbReference type="AlphaFoldDB" id="A0A316Z8R6"/>
<comment type="similarity">
    <text evidence="5">Belongs to the BUB2 family.</text>
</comment>
<dbReference type="Gene3D" id="1.10.472.80">
    <property type="entry name" value="Ypt/Rab-GAP domain of gyp1p, domain 3"/>
    <property type="match status" value="1"/>
</dbReference>
<dbReference type="PANTHER" id="PTHR22957:SF263">
    <property type="entry name" value="MITOTIC CHECK POINT PROTEIN BUB2"/>
    <property type="match status" value="1"/>
</dbReference>
<feature type="region of interest" description="Disordered" evidence="6">
    <location>
        <begin position="49"/>
        <end position="68"/>
    </location>
</feature>
<protein>
    <submittedName>
        <fullName evidence="8">TBC-domain-containing protein</fullName>
    </submittedName>
</protein>
<proteinExistence type="inferred from homology"/>
<organism evidence="8 9">
    <name type="scientific">Tilletiopsis washingtonensis</name>
    <dbReference type="NCBI Taxonomy" id="58919"/>
    <lineage>
        <taxon>Eukaryota</taxon>
        <taxon>Fungi</taxon>
        <taxon>Dikarya</taxon>
        <taxon>Basidiomycota</taxon>
        <taxon>Ustilaginomycotina</taxon>
        <taxon>Exobasidiomycetes</taxon>
        <taxon>Entylomatales</taxon>
        <taxon>Entylomatales incertae sedis</taxon>
        <taxon>Tilletiopsis</taxon>
    </lineage>
</organism>